<feature type="compositionally biased region" description="Basic and acidic residues" evidence="1">
    <location>
        <begin position="182"/>
        <end position="192"/>
    </location>
</feature>
<proteinExistence type="predicted"/>
<dbReference type="AlphaFoldDB" id="A0A2S4L968"/>
<feature type="compositionally biased region" description="Basic and acidic residues" evidence="1">
    <location>
        <begin position="90"/>
        <end position="114"/>
    </location>
</feature>
<protein>
    <submittedName>
        <fullName evidence="2">Uncharacterized protein</fullName>
    </submittedName>
</protein>
<accession>A0A2S4L968</accession>
<feature type="region of interest" description="Disordered" evidence="1">
    <location>
        <begin position="160"/>
        <end position="192"/>
    </location>
</feature>
<comment type="caution">
    <text evidence="2">The sequence shown here is derived from an EMBL/GenBank/DDBJ whole genome shotgun (WGS) entry which is preliminary data.</text>
</comment>
<feature type="region of interest" description="Disordered" evidence="1">
    <location>
        <begin position="1"/>
        <end position="114"/>
    </location>
</feature>
<evidence type="ECO:0000256" key="1">
    <source>
        <dbReference type="SAM" id="MobiDB-lite"/>
    </source>
</evidence>
<dbReference type="Proteomes" id="UP000237481">
    <property type="component" value="Unassembled WGS sequence"/>
</dbReference>
<organism evidence="2 3">
    <name type="scientific">Tolypocladium paradoxum</name>
    <dbReference type="NCBI Taxonomy" id="94208"/>
    <lineage>
        <taxon>Eukaryota</taxon>
        <taxon>Fungi</taxon>
        <taxon>Dikarya</taxon>
        <taxon>Ascomycota</taxon>
        <taxon>Pezizomycotina</taxon>
        <taxon>Sordariomycetes</taxon>
        <taxon>Hypocreomycetidae</taxon>
        <taxon>Hypocreales</taxon>
        <taxon>Ophiocordycipitaceae</taxon>
        <taxon>Tolypocladium</taxon>
    </lineage>
</organism>
<feature type="compositionally biased region" description="Acidic residues" evidence="1">
    <location>
        <begin position="59"/>
        <end position="72"/>
    </location>
</feature>
<evidence type="ECO:0000313" key="3">
    <source>
        <dbReference type="Proteomes" id="UP000237481"/>
    </source>
</evidence>
<dbReference type="EMBL" id="PKSG01000080">
    <property type="protein sequence ID" value="POR38995.1"/>
    <property type="molecule type" value="Genomic_DNA"/>
</dbReference>
<feature type="compositionally biased region" description="Low complexity" evidence="1">
    <location>
        <begin position="13"/>
        <end position="28"/>
    </location>
</feature>
<keyword evidence="3" id="KW-1185">Reference proteome</keyword>
<sequence length="192" mass="21499">MSSSSTPARKPSAAAQKKQQQQQQQRQRYAADDDDEDEFTPEMRDRQARGKDPYKDDGSDFDDFDEDEDEVGSDGVVRRRMRVGQGAALHDWKRTGERANADGRTSLKTESFEDRERRGFALSVLDNPEQLMMYAQSTSDSIPSQRRRFSAMLAGFEPLPSAAAEGSAGKKPPGARRGKAKRPPEARGEWVD</sequence>
<feature type="compositionally biased region" description="Basic and acidic residues" evidence="1">
    <location>
        <begin position="41"/>
        <end position="58"/>
    </location>
</feature>
<dbReference type="OrthoDB" id="5372011at2759"/>
<reference evidence="2 3" key="1">
    <citation type="submission" date="2018-01" db="EMBL/GenBank/DDBJ databases">
        <title>Harnessing the power of phylogenomics to disentangle the directionality and signatures of interkingdom host jumping in the parasitic fungal genus Tolypocladium.</title>
        <authorList>
            <person name="Quandt C.A."/>
            <person name="Patterson W."/>
            <person name="Spatafora J.W."/>
        </authorList>
    </citation>
    <scope>NUCLEOTIDE SEQUENCE [LARGE SCALE GENOMIC DNA]</scope>
    <source>
        <strain evidence="2 3">NRBC 100945</strain>
    </source>
</reference>
<gene>
    <name evidence="2" type="ORF">TPAR_00804</name>
</gene>
<evidence type="ECO:0000313" key="2">
    <source>
        <dbReference type="EMBL" id="POR38995.1"/>
    </source>
</evidence>
<name>A0A2S4L968_9HYPO</name>